<dbReference type="AlphaFoldDB" id="A0A0T9RR88"/>
<name>A0A0T9RR88_9GAMM</name>
<dbReference type="Pfam" id="PF26343">
    <property type="entry name" value="VapC50_C"/>
    <property type="match status" value="1"/>
</dbReference>
<dbReference type="InterPro" id="IPR058652">
    <property type="entry name" value="VapC50_C"/>
</dbReference>
<dbReference type="InterPro" id="IPR002716">
    <property type="entry name" value="PIN_dom"/>
</dbReference>
<dbReference type="EMBL" id="CQBK01000074">
    <property type="protein sequence ID" value="CNI78787.1"/>
    <property type="molecule type" value="Genomic_DNA"/>
</dbReference>
<feature type="domain" description="VapC50 C-terminal" evidence="2">
    <location>
        <begin position="132"/>
        <end position="184"/>
    </location>
</feature>
<evidence type="ECO:0000259" key="1">
    <source>
        <dbReference type="Pfam" id="PF13470"/>
    </source>
</evidence>
<evidence type="ECO:0000259" key="2">
    <source>
        <dbReference type="Pfam" id="PF26343"/>
    </source>
</evidence>
<proteinExistence type="predicted"/>
<accession>A0A0T9RR88</accession>
<gene>
    <name evidence="3" type="ORF">ERS008667_04332</name>
</gene>
<sequence length="191" mass="21850">MKHSPYPVVLDACVLYPARLRDLLMHLGLAGLYQPKWSDTIQDEWRRNLLIQRSDIKPEALVHTTRLMNRALPDANVTGYESLIEGLKLPDRDDRHVLATAIRAKAEVIVTMNLRDFPPDILAEFGIEALHPDEFISDLFDLNHAVALEAVRQQRRSLKNPPMTIDEFLNMLLKQGLPMTLKALDGYRCMI</sequence>
<organism evidence="3 4">
    <name type="scientific">Yersinia similis</name>
    <dbReference type="NCBI Taxonomy" id="367190"/>
    <lineage>
        <taxon>Bacteria</taxon>
        <taxon>Pseudomonadati</taxon>
        <taxon>Pseudomonadota</taxon>
        <taxon>Gammaproteobacteria</taxon>
        <taxon>Enterobacterales</taxon>
        <taxon>Yersiniaceae</taxon>
        <taxon>Yersinia</taxon>
    </lineage>
</organism>
<dbReference type="RefSeq" id="WP_049601895.1">
    <property type="nucleotide sequence ID" value="NZ_CPZI01000008.1"/>
</dbReference>
<evidence type="ECO:0000313" key="4">
    <source>
        <dbReference type="Proteomes" id="UP000038204"/>
    </source>
</evidence>
<dbReference type="Pfam" id="PF13470">
    <property type="entry name" value="PIN_3"/>
    <property type="match status" value="1"/>
</dbReference>
<reference evidence="3 4" key="1">
    <citation type="submission" date="2015-03" db="EMBL/GenBank/DDBJ databases">
        <authorList>
            <person name="Murphy D."/>
        </authorList>
    </citation>
    <scope>NUCLEOTIDE SEQUENCE [LARGE SCALE GENOMIC DNA]</scope>
    <source>
        <strain evidence="3 4">Y233</strain>
    </source>
</reference>
<dbReference type="Proteomes" id="UP000038204">
    <property type="component" value="Unassembled WGS sequence"/>
</dbReference>
<protein>
    <submittedName>
        <fullName evidence="3">Uncharacterized protein</fullName>
    </submittedName>
</protein>
<feature type="domain" description="PIN" evidence="1">
    <location>
        <begin position="8"/>
        <end position="114"/>
    </location>
</feature>
<evidence type="ECO:0000313" key="3">
    <source>
        <dbReference type="EMBL" id="CNI78787.1"/>
    </source>
</evidence>